<comment type="caution">
    <text evidence="1">The sequence shown here is derived from an EMBL/GenBank/DDBJ whole genome shotgun (WGS) entry which is preliminary data.</text>
</comment>
<name>A0AAD6NJ78_DREDA</name>
<protein>
    <submittedName>
        <fullName evidence="1">Uncharacterized protein</fullName>
    </submittedName>
</protein>
<proteinExistence type="predicted"/>
<accession>A0AAD6NJ78</accession>
<sequence length="74" mass="8835">MPCKGFEAPCRTDWESVSLSSLIMYCRASWHWSQRLHQIREEQWKPWHAERFGDPGLALVDRIRHANQKVEVRS</sequence>
<reference evidence="1" key="1">
    <citation type="submission" date="2023-01" db="EMBL/GenBank/DDBJ databases">
        <title>The chitinases involved in constricting ring structure development in the nematode-trapping fungus Drechslerella dactyloides.</title>
        <authorList>
            <person name="Wang R."/>
            <person name="Zhang L."/>
            <person name="Tang P."/>
            <person name="Li S."/>
            <person name="Liang L."/>
        </authorList>
    </citation>
    <scope>NUCLEOTIDE SEQUENCE</scope>
    <source>
        <strain evidence="1">YMF1.00031</strain>
    </source>
</reference>
<dbReference type="AlphaFoldDB" id="A0AAD6NJ78"/>
<keyword evidence="2" id="KW-1185">Reference proteome</keyword>
<evidence type="ECO:0000313" key="1">
    <source>
        <dbReference type="EMBL" id="KAJ6261536.1"/>
    </source>
</evidence>
<evidence type="ECO:0000313" key="2">
    <source>
        <dbReference type="Proteomes" id="UP001221413"/>
    </source>
</evidence>
<organism evidence="1 2">
    <name type="scientific">Drechslerella dactyloides</name>
    <name type="common">Nematode-trapping fungus</name>
    <name type="synonym">Arthrobotrys dactyloides</name>
    <dbReference type="NCBI Taxonomy" id="74499"/>
    <lineage>
        <taxon>Eukaryota</taxon>
        <taxon>Fungi</taxon>
        <taxon>Dikarya</taxon>
        <taxon>Ascomycota</taxon>
        <taxon>Pezizomycotina</taxon>
        <taxon>Orbiliomycetes</taxon>
        <taxon>Orbiliales</taxon>
        <taxon>Orbiliaceae</taxon>
        <taxon>Drechslerella</taxon>
    </lineage>
</organism>
<dbReference type="Proteomes" id="UP001221413">
    <property type="component" value="Unassembled WGS sequence"/>
</dbReference>
<dbReference type="EMBL" id="JAQGDS010000004">
    <property type="protein sequence ID" value="KAJ6261536.1"/>
    <property type="molecule type" value="Genomic_DNA"/>
</dbReference>
<gene>
    <name evidence="1" type="ORF">Dda_4206</name>
</gene>